<dbReference type="GeneID" id="14653167"/>
<dbReference type="Proteomes" id="UP000011867">
    <property type="component" value="Chromosome"/>
</dbReference>
<dbReference type="OrthoDB" id="295419at2157"/>
<evidence type="ECO:0000259" key="6">
    <source>
        <dbReference type="Pfam" id="PF01385"/>
    </source>
</evidence>
<evidence type="ECO:0000256" key="4">
    <source>
        <dbReference type="ARBA" id="ARBA00023172"/>
    </source>
</evidence>
<dbReference type="AlphaFoldDB" id="M1XPP7"/>
<dbReference type="GO" id="GO:0003677">
    <property type="term" value="F:DNA binding"/>
    <property type="evidence" value="ECO:0007669"/>
    <property type="project" value="UniProtKB-KW"/>
</dbReference>
<accession>M1XPP7</accession>
<evidence type="ECO:0000256" key="5">
    <source>
        <dbReference type="SAM" id="MobiDB-lite"/>
    </source>
</evidence>
<keyword evidence="4" id="KW-0233">DNA recombination</keyword>
<dbReference type="GO" id="GO:0006310">
    <property type="term" value="P:DNA recombination"/>
    <property type="evidence" value="ECO:0007669"/>
    <property type="project" value="UniProtKB-KW"/>
</dbReference>
<evidence type="ECO:0000313" key="8">
    <source>
        <dbReference type="EMBL" id="CCQ36042.1"/>
    </source>
</evidence>
<dbReference type="HOGENOM" id="CLU_040997_0_0_2"/>
<evidence type="ECO:0000256" key="1">
    <source>
        <dbReference type="ARBA" id="ARBA00008761"/>
    </source>
</evidence>
<name>M1XPP7_NATM8</name>
<gene>
    <name evidence="8" type="ordered locus">Nmlp_1853</name>
</gene>
<evidence type="ECO:0000259" key="7">
    <source>
        <dbReference type="Pfam" id="PF07282"/>
    </source>
</evidence>
<reference evidence="8 9" key="1">
    <citation type="journal article" date="2013" name="Genome Announc.">
        <title>Genome of the haloarchaeon Natronomonas moolapensis, a neutrophilic member of a previously haloalkaliphilic genus.</title>
        <authorList>
            <person name="Dyall-Smith M.L."/>
            <person name="Pfeiffer F."/>
            <person name="Oberwinkler T."/>
            <person name="Klee K."/>
            <person name="Rampp M."/>
            <person name="Palm P."/>
            <person name="Gross K."/>
            <person name="Schuster S.C."/>
            <person name="Oesterhelt D."/>
        </authorList>
    </citation>
    <scope>NUCLEOTIDE SEQUENCE [LARGE SCALE GENOMIC DNA]</scope>
    <source>
        <strain evidence="9">DSM 18674 / JCM 14361 / 8.8.11</strain>
    </source>
</reference>
<proteinExistence type="inferred from homology"/>
<feature type="compositionally biased region" description="Basic and acidic residues" evidence="5">
    <location>
        <begin position="436"/>
        <end position="451"/>
    </location>
</feature>
<evidence type="ECO:0000313" key="9">
    <source>
        <dbReference type="Proteomes" id="UP000011867"/>
    </source>
</evidence>
<dbReference type="InterPro" id="IPR010095">
    <property type="entry name" value="Cas12f1-like_TNB"/>
</dbReference>
<sequence>MKRVNEFEIRPRTPEQREALLELLDASAALWNELTYNRRQAFFDDNSVWNATNPSDRYKNVLGSATAQQIPRKNSEAWRSFFSLNEKYYSGKRDEKPSPPGYWGNEEDGRELRTYIRNDQYTLQWGDRSRLEIPVGKALKDEYAITGRLRLEACGDPKWDGEQGRLELVYDKTCDTFRALQPVTVPDSRRDSRKIEDFPEVENAQRFRNSPLASHEAALDVGANNLVACTTTTGQQYLYEGRELFAHFRDTTEEIAHYQSMLDNQRRTSKRIDSLYRQRTERRNHAQDALVRDLIERLHDEGVCRVYVGDLEDVLETHWKCVVNEKTHNFWAFSQFIDRLKCVCEEYGIEVVEKSEALTTQECPECGEREETHRNGDVFRCGACGFEGHADLKASRVFLDREAGGEVGPMARPVRLEWDNHEWRPATTAPPLRRANPKEDRTDRSTCREVGKVASVGSS</sequence>
<feature type="domain" description="Probable transposase IS891/IS1136/IS1341" evidence="6">
    <location>
        <begin position="209"/>
        <end position="314"/>
    </location>
</feature>
<dbReference type="KEGG" id="nmo:Nmlp_1853"/>
<keyword evidence="9" id="KW-1185">Reference proteome</keyword>
<keyword evidence="3" id="KW-0238">DNA-binding</keyword>
<dbReference type="eggNOG" id="arCOG00683">
    <property type="taxonomic scope" value="Archaea"/>
</dbReference>
<dbReference type="EMBL" id="HF582854">
    <property type="protein sequence ID" value="CCQ36042.1"/>
    <property type="molecule type" value="Genomic_DNA"/>
</dbReference>
<organism evidence="8 9">
    <name type="scientific">Natronomonas moolapensis (strain DSM 18674 / CECT 7526 / JCM 14361 / 8.8.11)</name>
    <dbReference type="NCBI Taxonomy" id="268739"/>
    <lineage>
        <taxon>Archaea</taxon>
        <taxon>Methanobacteriati</taxon>
        <taxon>Methanobacteriota</taxon>
        <taxon>Stenosarchaea group</taxon>
        <taxon>Halobacteria</taxon>
        <taxon>Halobacteriales</taxon>
        <taxon>Natronomonadaceae</taxon>
        <taxon>Natronomonas</taxon>
    </lineage>
</organism>
<dbReference type="NCBIfam" id="NF040570">
    <property type="entry name" value="guided_TnpB"/>
    <property type="match status" value="1"/>
</dbReference>
<evidence type="ECO:0000256" key="2">
    <source>
        <dbReference type="ARBA" id="ARBA00022578"/>
    </source>
</evidence>
<feature type="region of interest" description="Disordered" evidence="5">
    <location>
        <begin position="421"/>
        <end position="459"/>
    </location>
</feature>
<protein>
    <submittedName>
        <fullName evidence="8">IS1341-type transposase ISNamo21</fullName>
    </submittedName>
</protein>
<dbReference type="Pfam" id="PF07282">
    <property type="entry name" value="Cas12f1-like_TNB"/>
    <property type="match status" value="1"/>
</dbReference>
<dbReference type="RefSeq" id="WP_015408866.1">
    <property type="nucleotide sequence ID" value="NC_020388.1"/>
</dbReference>
<dbReference type="InterPro" id="IPR001959">
    <property type="entry name" value="Transposase"/>
</dbReference>
<dbReference type="GO" id="GO:0032196">
    <property type="term" value="P:transposition"/>
    <property type="evidence" value="ECO:0007669"/>
    <property type="project" value="UniProtKB-KW"/>
</dbReference>
<comment type="similarity">
    <text evidence="1">In the C-terminal section; belongs to the transposase 35 family.</text>
</comment>
<dbReference type="Pfam" id="PF01385">
    <property type="entry name" value="OrfB_IS605"/>
    <property type="match status" value="1"/>
</dbReference>
<evidence type="ECO:0000256" key="3">
    <source>
        <dbReference type="ARBA" id="ARBA00023125"/>
    </source>
</evidence>
<keyword evidence="2" id="KW-0815">Transposition</keyword>
<feature type="domain" description="Cas12f1-like TNB" evidence="7">
    <location>
        <begin position="333"/>
        <end position="396"/>
    </location>
</feature>
<dbReference type="STRING" id="268739.Nmlp_1853"/>